<dbReference type="HOGENOM" id="CLU_589184_0_0_1"/>
<evidence type="ECO:0000313" key="5">
    <source>
        <dbReference type="Ensembl" id="ENSCINP00000017513.3"/>
    </source>
</evidence>
<reference evidence="5" key="4">
    <citation type="submission" date="2025-09" db="UniProtKB">
        <authorList>
            <consortium name="Ensembl"/>
        </authorList>
    </citation>
    <scope>IDENTIFICATION</scope>
</reference>
<reference evidence="6" key="1">
    <citation type="journal article" date="2002" name="Science">
        <title>The draft genome of Ciona intestinalis: insights into chordate and vertebrate origins.</title>
        <authorList>
            <person name="Dehal P."/>
            <person name="Satou Y."/>
            <person name="Campbell R.K."/>
            <person name="Chapman J."/>
            <person name="Degnan B."/>
            <person name="De Tomaso A."/>
            <person name="Davidson B."/>
            <person name="Di Gregorio A."/>
            <person name="Gelpke M."/>
            <person name="Goodstein D.M."/>
            <person name="Harafuji N."/>
            <person name="Hastings K.E."/>
            <person name="Ho I."/>
            <person name="Hotta K."/>
            <person name="Huang W."/>
            <person name="Kawashima T."/>
            <person name="Lemaire P."/>
            <person name="Martinez D."/>
            <person name="Meinertzhagen I.A."/>
            <person name="Necula S."/>
            <person name="Nonaka M."/>
            <person name="Putnam N."/>
            <person name="Rash S."/>
            <person name="Saiga H."/>
            <person name="Satake M."/>
            <person name="Terry A."/>
            <person name="Yamada L."/>
            <person name="Wang H.G."/>
            <person name="Awazu S."/>
            <person name="Azumi K."/>
            <person name="Boore J."/>
            <person name="Branno M."/>
            <person name="Chin-Bow S."/>
            <person name="DeSantis R."/>
            <person name="Doyle S."/>
            <person name="Francino P."/>
            <person name="Keys D.N."/>
            <person name="Haga S."/>
            <person name="Hayashi H."/>
            <person name="Hino K."/>
            <person name="Imai K.S."/>
            <person name="Inaba K."/>
            <person name="Kano S."/>
            <person name="Kobayashi K."/>
            <person name="Kobayashi M."/>
            <person name="Lee B.I."/>
            <person name="Makabe K.W."/>
            <person name="Manohar C."/>
            <person name="Matassi G."/>
            <person name="Medina M."/>
            <person name="Mochizuki Y."/>
            <person name="Mount S."/>
            <person name="Morishita T."/>
            <person name="Miura S."/>
            <person name="Nakayama A."/>
            <person name="Nishizaka S."/>
            <person name="Nomoto H."/>
            <person name="Ohta F."/>
            <person name="Oishi K."/>
            <person name="Rigoutsos I."/>
            <person name="Sano M."/>
            <person name="Sasaki A."/>
            <person name="Sasakura Y."/>
            <person name="Shoguchi E."/>
            <person name="Shin-i T."/>
            <person name="Spagnuolo A."/>
            <person name="Stainier D."/>
            <person name="Suzuki M.M."/>
            <person name="Tassy O."/>
            <person name="Takatori N."/>
            <person name="Tokuoka M."/>
            <person name="Yagi K."/>
            <person name="Yoshizaki F."/>
            <person name="Wada S."/>
            <person name="Zhang C."/>
            <person name="Hyatt P.D."/>
            <person name="Larimer F."/>
            <person name="Detter C."/>
            <person name="Doggett N."/>
            <person name="Glavina T."/>
            <person name="Hawkins T."/>
            <person name="Richardson P."/>
            <person name="Lucas S."/>
            <person name="Kohara Y."/>
            <person name="Levine M."/>
            <person name="Satoh N."/>
            <person name="Rokhsar D.S."/>
        </authorList>
    </citation>
    <scope>NUCLEOTIDE SEQUENCE [LARGE SCALE GENOMIC DNA]</scope>
</reference>
<feature type="repeat" description="ANK" evidence="3">
    <location>
        <begin position="293"/>
        <end position="325"/>
    </location>
</feature>
<dbReference type="GeneTree" id="ENSGT00660000096975"/>
<dbReference type="SMART" id="SM00248">
    <property type="entry name" value="ANK"/>
    <property type="match status" value="6"/>
</dbReference>
<evidence type="ECO:0000313" key="6">
    <source>
        <dbReference type="Proteomes" id="UP000008144"/>
    </source>
</evidence>
<dbReference type="Gene3D" id="1.25.40.20">
    <property type="entry name" value="Ankyrin repeat-containing domain"/>
    <property type="match status" value="3"/>
</dbReference>
<reference evidence="5" key="3">
    <citation type="submission" date="2025-08" db="UniProtKB">
        <authorList>
            <consortium name="Ensembl"/>
        </authorList>
    </citation>
    <scope>IDENTIFICATION</scope>
</reference>
<dbReference type="GO" id="GO:0070198">
    <property type="term" value="P:protein localization to chromosome, telomeric region"/>
    <property type="evidence" value="ECO:0000318"/>
    <property type="project" value="GO_Central"/>
</dbReference>
<dbReference type="PROSITE" id="PS50088">
    <property type="entry name" value="ANK_REPEAT"/>
    <property type="match status" value="2"/>
</dbReference>
<dbReference type="InParanoid" id="F6UDF7"/>
<dbReference type="GO" id="GO:0003950">
    <property type="term" value="F:NAD+ poly-ADP-ribosyltransferase activity"/>
    <property type="evidence" value="ECO:0000318"/>
    <property type="project" value="GO_Central"/>
</dbReference>
<reference evidence="5" key="2">
    <citation type="journal article" date="2008" name="Genome Biol.">
        <title>Improved genome assembly and evidence-based global gene model set for the chordate Ciona intestinalis: new insight into intron and operon populations.</title>
        <authorList>
            <person name="Satou Y."/>
            <person name="Mineta K."/>
            <person name="Ogasawara M."/>
            <person name="Sasakura Y."/>
            <person name="Shoguchi E."/>
            <person name="Ueno K."/>
            <person name="Yamada L."/>
            <person name="Matsumoto J."/>
            <person name="Wasserscheid J."/>
            <person name="Dewar K."/>
            <person name="Wiley G.B."/>
            <person name="Macmil S.L."/>
            <person name="Roe B.A."/>
            <person name="Zeller R.W."/>
            <person name="Hastings K.E."/>
            <person name="Lemaire P."/>
            <person name="Lindquist E."/>
            <person name="Endo T."/>
            <person name="Hotta K."/>
            <person name="Inaba K."/>
        </authorList>
    </citation>
    <scope>NUCLEOTIDE SEQUENCE [LARGE SCALE GENOMIC DNA]</scope>
    <source>
        <strain evidence="5">wild type</strain>
    </source>
</reference>
<evidence type="ECO:0000256" key="1">
    <source>
        <dbReference type="ARBA" id="ARBA00022737"/>
    </source>
</evidence>
<feature type="compositionally biased region" description="Polar residues" evidence="4">
    <location>
        <begin position="451"/>
        <end position="464"/>
    </location>
</feature>
<evidence type="ECO:0000256" key="3">
    <source>
        <dbReference type="PROSITE-ProRule" id="PRU00023"/>
    </source>
</evidence>
<dbReference type="AlphaFoldDB" id="F6UDF7"/>
<feature type="region of interest" description="Disordered" evidence="4">
    <location>
        <begin position="397"/>
        <end position="420"/>
    </location>
</feature>
<dbReference type="PROSITE" id="PS50297">
    <property type="entry name" value="ANK_REP_REGION"/>
    <property type="match status" value="2"/>
</dbReference>
<keyword evidence="2 3" id="KW-0040">ANK repeat</keyword>
<name>F6UDF7_CIOIN</name>
<dbReference type="Proteomes" id="UP000008144">
    <property type="component" value="Chromosome 3"/>
</dbReference>
<dbReference type="GO" id="GO:0005634">
    <property type="term" value="C:nucleus"/>
    <property type="evidence" value="ECO:0000318"/>
    <property type="project" value="GO_Central"/>
</dbReference>
<dbReference type="EMBL" id="EAAA01001830">
    <property type="status" value="NOT_ANNOTATED_CDS"/>
    <property type="molecule type" value="Genomic_DNA"/>
</dbReference>
<feature type="region of interest" description="Disordered" evidence="4">
    <location>
        <begin position="444"/>
        <end position="464"/>
    </location>
</feature>
<feature type="repeat" description="ANK" evidence="3">
    <location>
        <begin position="50"/>
        <end position="82"/>
    </location>
</feature>
<dbReference type="SUPFAM" id="SSF48403">
    <property type="entry name" value="Ankyrin repeat"/>
    <property type="match status" value="1"/>
</dbReference>
<accession>F6UDF7</accession>
<dbReference type="GO" id="GO:0090263">
    <property type="term" value="P:positive regulation of canonical Wnt signaling pathway"/>
    <property type="evidence" value="ECO:0000318"/>
    <property type="project" value="GO_Central"/>
</dbReference>
<organism evidence="5 6">
    <name type="scientific">Ciona intestinalis</name>
    <name type="common">Transparent sea squirt</name>
    <name type="synonym">Ascidia intestinalis</name>
    <dbReference type="NCBI Taxonomy" id="7719"/>
    <lineage>
        <taxon>Eukaryota</taxon>
        <taxon>Metazoa</taxon>
        <taxon>Chordata</taxon>
        <taxon>Tunicata</taxon>
        <taxon>Ascidiacea</taxon>
        <taxon>Phlebobranchia</taxon>
        <taxon>Cionidae</taxon>
        <taxon>Ciona</taxon>
    </lineage>
</organism>
<feature type="compositionally biased region" description="Polar residues" evidence="4">
    <location>
        <begin position="397"/>
        <end position="407"/>
    </location>
</feature>
<dbReference type="GO" id="GO:0005737">
    <property type="term" value="C:cytoplasm"/>
    <property type="evidence" value="ECO:0000318"/>
    <property type="project" value="GO_Central"/>
</dbReference>
<dbReference type="Ensembl" id="ENSCINT00000017513.3">
    <property type="protein sequence ID" value="ENSCINP00000017513.3"/>
    <property type="gene ID" value="ENSCING00000008585.3"/>
</dbReference>
<sequence>MKESLSDIGQLWAMAVPSVTVGRLELLKRIVKDHVLGIREMADIGARCVRGSTLLHTAVHFCQTDVIKNLLKARVDVNLKDYQGASPLHRAKDVGTIELLLDSNADVNATDDEGNTALHVRAYGEDGKPSCIDGLNMLISRGSNIIHRNLRKLIPIHCAAMQGRSDAIKEMLDSSNDQIKSEIENEEGEEPPSLPYLAITGNHMECARWLVGLGFLFKPGEANQVMHKILIQELEVDNRSAASAFLLENGGSVNLQYEGRNTSVHLATKMSGPPDVLGVLLEFGASFDLPNDEGESPLFDTMRHNNFQAASILIEKGADVRKKNMHGITALDLIHDFDEWISSTLFTDDIIARFKAYKLKHARDLIRAITKKLNEETKRTRNLMKQNFYQEQFQQTKSLPVTSQSRKSVGGSPVPRFTTKTFPSIQTHATHDSWHPQVRERRLALPPLSLPQPTNRNQTPRITG</sequence>
<dbReference type="STRING" id="7719.ENSCINP00000017513"/>
<keyword evidence="1" id="KW-0677">Repeat</keyword>
<dbReference type="GO" id="GO:1904355">
    <property type="term" value="P:positive regulation of telomere capping"/>
    <property type="evidence" value="ECO:0000318"/>
    <property type="project" value="GO_Central"/>
</dbReference>
<dbReference type="PANTHER" id="PTHR24171">
    <property type="entry name" value="ANKYRIN REPEAT DOMAIN-CONTAINING PROTEIN 39-RELATED"/>
    <property type="match status" value="1"/>
</dbReference>
<dbReference type="InterPro" id="IPR036770">
    <property type="entry name" value="Ankyrin_rpt-contain_sf"/>
</dbReference>
<proteinExistence type="predicted"/>
<protein>
    <submittedName>
        <fullName evidence="5">Uncharacterized protein</fullName>
    </submittedName>
</protein>
<evidence type="ECO:0000256" key="4">
    <source>
        <dbReference type="SAM" id="MobiDB-lite"/>
    </source>
</evidence>
<evidence type="ECO:0000256" key="2">
    <source>
        <dbReference type="ARBA" id="ARBA00023043"/>
    </source>
</evidence>
<dbReference type="InterPro" id="IPR002110">
    <property type="entry name" value="Ankyrin_rpt"/>
</dbReference>
<dbReference type="Pfam" id="PF12796">
    <property type="entry name" value="Ank_2"/>
    <property type="match status" value="1"/>
</dbReference>
<keyword evidence="6" id="KW-1185">Reference proteome</keyword>